<keyword evidence="9 10" id="KW-0067">ATP-binding</keyword>
<dbReference type="EMBL" id="JAXLQG010000007">
    <property type="protein sequence ID" value="KAK5537596.1"/>
    <property type="molecule type" value="Genomic_DNA"/>
</dbReference>
<proteinExistence type="inferred from homology"/>
<evidence type="ECO:0000256" key="7">
    <source>
        <dbReference type="ARBA" id="ARBA00022741"/>
    </source>
</evidence>
<evidence type="ECO:0000256" key="1">
    <source>
        <dbReference type="ARBA" id="ARBA00001774"/>
    </source>
</evidence>
<evidence type="ECO:0000313" key="11">
    <source>
        <dbReference type="EMBL" id="KAK5537596.1"/>
    </source>
</evidence>
<dbReference type="Gene3D" id="3.30.200.110">
    <property type="entry name" value="Inositol-pentakisphosphate 2-kinase, N-lobe"/>
    <property type="match status" value="1"/>
</dbReference>
<organism evidence="11 12">
    <name type="scientific">Vermiconidia calcicola</name>
    <dbReference type="NCBI Taxonomy" id="1690605"/>
    <lineage>
        <taxon>Eukaryota</taxon>
        <taxon>Fungi</taxon>
        <taxon>Dikarya</taxon>
        <taxon>Ascomycota</taxon>
        <taxon>Pezizomycotina</taxon>
        <taxon>Dothideomycetes</taxon>
        <taxon>Dothideomycetidae</taxon>
        <taxon>Mycosphaerellales</taxon>
        <taxon>Extremaceae</taxon>
        <taxon>Vermiconidia</taxon>
    </lineage>
</organism>
<evidence type="ECO:0000256" key="5">
    <source>
        <dbReference type="ARBA" id="ARBA00014846"/>
    </source>
</evidence>
<comment type="caution">
    <text evidence="11">The sequence shown here is derived from an EMBL/GenBank/DDBJ whole genome shotgun (WGS) entry which is preliminary data.</text>
</comment>
<dbReference type="GO" id="GO:0032958">
    <property type="term" value="P:inositol phosphate biosynthetic process"/>
    <property type="evidence" value="ECO:0007669"/>
    <property type="project" value="TreeGrafter"/>
</dbReference>
<dbReference type="Proteomes" id="UP001345827">
    <property type="component" value="Unassembled WGS sequence"/>
</dbReference>
<name>A0AAV9QCH1_9PEZI</name>
<dbReference type="GO" id="GO:0005634">
    <property type="term" value="C:nucleus"/>
    <property type="evidence" value="ECO:0007669"/>
    <property type="project" value="TreeGrafter"/>
</dbReference>
<dbReference type="AlphaFoldDB" id="A0AAV9QCH1"/>
<evidence type="ECO:0000256" key="4">
    <source>
        <dbReference type="ARBA" id="ARBA00012023"/>
    </source>
</evidence>
<evidence type="ECO:0000256" key="10">
    <source>
        <dbReference type="RuleBase" id="RU364126"/>
    </source>
</evidence>
<keyword evidence="7 10" id="KW-0547">Nucleotide-binding</keyword>
<dbReference type="GO" id="GO:0005524">
    <property type="term" value="F:ATP binding"/>
    <property type="evidence" value="ECO:0007669"/>
    <property type="project" value="UniProtKB-KW"/>
</dbReference>
<comment type="catalytic activity">
    <reaction evidence="1 10">
        <text>1D-myo-inositol 1,3,4,5,6-pentakisphosphate + ATP = 1D-myo-inositol hexakisphosphate + ADP + H(+)</text>
        <dbReference type="Rhea" id="RHEA:20313"/>
        <dbReference type="ChEBI" id="CHEBI:15378"/>
        <dbReference type="ChEBI" id="CHEBI:30616"/>
        <dbReference type="ChEBI" id="CHEBI:57733"/>
        <dbReference type="ChEBI" id="CHEBI:58130"/>
        <dbReference type="ChEBI" id="CHEBI:456216"/>
        <dbReference type="EC" id="2.7.1.158"/>
    </reaction>
</comment>
<dbReference type="InterPro" id="IPR043001">
    <property type="entry name" value="IP5_2-K_N_lobe"/>
</dbReference>
<comment type="function">
    <text evidence="10">Phosphorylates Ins(1,3,4,5,6)P5 at position 2 to form Ins(1,2,3,4,5,6)P6 (InsP6 or phytate).</text>
</comment>
<protein>
    <recommendedName>
        <fullName evidence="5 10">Inositol-pentakisphosphate 2-kinase</fullName>
        <ecNumber evidence="4 10">2.7.1.158</ecNumber>
    </recommendedName>
</protein>
<evidence type="ECO:0000256" key="3">
    <source>
        <dbReference type="ARBA" id="ARBA00008305"/>
    </source>
</evidence>
<dbReference type="EC" id="2.7.1.158" evidence="4 10"/>
<comment type="domain">
    <text evidence="10">The EXKPK motif is conserved in inositol-pentakisphosphate 2-kinases of both family 1 and 2.</text>
</comment>
<comment type="function">
    <text evidence="2">Has kinase activity and phosphorylates inositol-1,3,4,5,6-pentakisphosphate (Ins(1,3,4,5,6)P5) to produce 1,2,3,4,5,6-hexakisphosphate (InsP6), also known as phytate.</text>
</comment>
<keyword evidence="12" id="KW-1185">Reference proteome</keyword>
<dbReference type="PANTHER" id="PTHR14456">
    <property type="entry name" value="INOSITOL POLYPHOSPHATE KINASE 1"/>
    <property type="match status" value="1"/>
</dbReference>
<evidence type="ECO:0000313" key="12">
    <source>
        <dbReference type="Proteomes" id="UP001345827"/>
    </source>
</evidence>
<dbReference type="PANTHER" id="PTHR14456:SF2">
    <property type="entry name" value="INOSITOL-PENTAKISPHOSPHATE 2-KINASE"/>
    <property type="match status" value="1"/>
</dbReference>
<evidence type="ECO:0000256" key="8">
    <source>
        <dbReference type="ARBA" id="ARBA00022777"/>
    </source>
</evidence>
<keyword evidence="8 10" id="KW-0418">Kinase</keyword>
<dbReference type="Pfam" id="PF06090">
    <property type="entry name" value="Ins_P5_2-kin"/>
    <property type="match status" value="2"/>
</dbReference>
<evidence type="ECO:0000256" key="6">
    <source>
        <dbReference type="ARBA" id="ARBA00022679"/>
    </source>
</evidence>
<reference evidence="11 12" key="1">
    <citation type="submission" date="2023-06" db="EMBL/GenBank/DDBJ databases">
        <title>Black Yeasts Isolated from many extreme environments.</title>
        <authorList>
            <person name="Coleine C."/>
            <person name="Stajich J.E."/>
            <person name="Selbmann L."/>
        </authorList>
    </citation>
    <scope>NUCLEOTIDE SEQUENCE [LARGE SCALE GENOMIC DNA]</scope>
    <source>
        <strain evidence="11 12">CCFEE 5887</strain>
    </source>
</reference>
<sequence>MSTPTPHVPSSACPPAIASSDLELHYLAEGAANIIYSVTVTVLSPQSQSLQEHSHCCVMRLRKDLRSTKPAVEVMADFERRIAPLFTGQHESLLMTQSLYKLSPEMVRAATEELLEMDHVDVSPAQPRDLLVNMDGEPLRLRPLHRRHVYLPAYRDEQYGILMQNLQGPGIDWLVEFKPKWLVQSPSAPAGAKNCRTCALNAMRRKQQKHQGRGDSGFCPLDLLAMEGKGGGDLLERALAKIWPSIEGEGEFLEFVAAFKKAVQPALLHLQMLQEKHGSVGLNDFQNPTGKDFGVAMALRDCSVFLALRRKTQPDQGCIVELVDVKFADLDLKSIEGGKIQKWATMEQELLDGGWYYSREDSDCSLSRIPLLNRKS</sequence>
<comment type="similarity">
    <text evidence="3">Belongs to the IPK1 type 1 family.</text>
</comment>
<accession>A0AAV9QCH1</accession>
<evidence type="ECO:0000256" key="9">
    <source>
        <dbReference type="ARBA" id="ARBA00022840"/>
    </source>
</evidence>
<gene>
    <name evidence="11" type="primary">IPK1</name>
    <name evidence="11" type="ORF">LTR25_004848</name>
</gene>
<keyword evidence="6 10" id="KW-0808">Transferase</keyword>
<dbReference type="GO" id="GO:0035299">
    <property type="term" value="F:inositol-1,3,4,5,6-pentakisphosphate 2-kinase activity"/>
    <property type="evidence" value="ECO:0007669"/>
    <property type="project" value="UniProtKB-EC"/>
</dbReference>
<evidence type="ECO:0000256" key="2">
    <source>
        <dbReference type="ARBA" id="ARBA00003979"/>
    </source>
</evidence>
<dbReference type="InterPro" id="IPR009286">
    <property type="entry name" value="Ins_P5_2-kin"/>
</dbReference>